<dbReference type="InterPro" id="IPR000600">
    <property type="entry name" value="ROK"/>
</dbReference>
<dbReference type="EMBL" id="BJFL01000030">
    <property type="protein sequence ID" value="GDY32860.1"/>
    <property type="molecule type" value="Genomic_DNA"/>
</dbReference>
<evidence type="ECO:0000313" key="3">
    <source>
        <dbReference type="EMBL" id="GDY32860.1"/>
    </source>
</evidence>
<proteinExistence type="inferred from homology"/>
<protein>
    <submittedName>
        <fullName evidence="3">Polyphosphate glucokinase</fullName>
    </submittedName>
</protein>
<dbReference type="SUPFAM" id="SSF53067">
    <property type="entry name" value="Actin-like ATPase domain"/>
    <property type="match status" value="1"/>
</dbReference>
<reference evidence="4" key="1">
    <citation type="submission" date="2019-04" db="EMBL/GenBank/DDBJ databases">
        <title>Draft genome sequence of Pseudonocardiaceae bacterium SL3-2-4.</title>
        <authorList>
            <person name="Ningsih F."/>
            <person name="Yokota A."/>
            <person name="Sakai Y."/>
            <person name="Nanatani K."/>
            <person name="Yabe S."/>
            <person name="Oetari A."/>
            <person name="Sjamsuridzal W."/>
        </authorList>
    </citation>
    <scope>NUCLEOTIDE SEQUENCE [LARGE SCALE GENOMIC DNA]</scope>
    <source>
        <strain evidence="4">SL3-2-4</strain>
    </source>
</reference>
<dbReference type="GO" id="GO:0016301">
    <property type="term" value="F:kinase activity"/>
    <property type="evidence" value="ECO:0007669"/>
    <property type="project" value="UniProtKB-KW"/>
</dbReference>
<dbReference type="CDD" id="cd24058">
    <property type="entry name" value="ASKHA_NBD_ROK_PPGK"/>
    <property type="match status" value="1"/>
</dbReference>
<accession>A0A4D4JCX7</accession>
<dbReference type="PANTHER" id="PTHR18964">
    <property type="entry name" value="ROK (REPRESSOR, ORF, KINASE) FAMILY"/>
    <property type="match status" value="1"/>
</dbReference>
<keyword evidence="3" id="KW-0418">Kinase</keyword>
<dbReference type="InterPro" id="IPR043129">
    <property type="entry name" value="ATPase_NBD"/>
</dbReference>
<dbReference type="PANTHER" id="PTHR18964:SF146">
    <property type="entry name" value="POLYPHOSPHATE GLUCOKINASE"/>
    <property type="match status" value="1"/>
</dbReference>
<dbReference type="Pfam" id="PF00480">
    <property type="entry name" value="ROK"/>
    <property type="match status" value="1"/>
</dbReference>
<keyword evidence="4" id="KW-1185">Reference proteome</keyword>
<sequence>MRQPGTQDVPGRASGTGDRPISTRRATSGRVVGIDVGGSGIKGAPVDLSVGRFATDRVRLPTPRPATPDRVADVVAEVLDHLDVAGPVGVTLPAVVADGVVETAANIDPSWLGVHAVELFGRATGRPVGVLNDADAAGIAEMRYGAGKGRGGVVVVVTLGTGIGTAVFSDGVLVPNTELGHLPLHHGDAEDWVAESVREREDLSWKHYAHRLQHYLELVQRLLWPRLIVIGGGVSRKAEKFLPHIELRTEVVPARLHNDAGIVGAALFAPLSLGRPAAVPAP</sequence>
<dbReference type="AlphaFoldDB" id="A0A4D4JCX7"/>
<dbReference type="NCBIfam" id="NF045942">
    <property type="entry name" value="PolPhglucPhase"/>
    <property type="match status" value="1"/>
</dbReference>
<organism evidence="3 4">
    <name type="scientific">Gandjariella thermophila</name>
    <dbReference type="NCBI Taxonomy" id="1931992"/>
    <lineage>
        <taxon>Bacteria</taxon>
        <taxon>Bacillati</taxon>
        <taxon>Actinomycetota</taxon>
        <taxon>Actinomycetes</taxon>
        <taxon>Pseudonocardiales</taxon>
        <taxon>Pseudonocardiaceae</taxon>
        <taxon>Gandjariella</taxon>
    </lineage>
</organism>
<dbReference type="RefSeq" id="WP_307722954.1">
    <property type="nucleotide sequence ID" value="NZ_BJFL01000030.1"/>
</dbReference>
<feature type="region of interest" description="Disordered" evidence="2">
    <location>
        <begin position="1"/>
        <end position="28"/>
    </location>
</feature>
<dbReference type="Proteomes" id="UP000298860">
    <property type="component" value="Unassembled WGS sequence"/>
</dbReference>
<comment type="caution">
    <text evidence="3">The sequence shown here is derived from an EMBL/GenBank/DDBJ whole genome shotgun (WGS) entry which is preliminary data.</text>
</comment>
<dbReference type="Gene3D" id="3.30.420.40">
    <property type="match status" value="2"/>
</dbReference>
<evidence type="ECO:0000256" key="1">
    <source>
        <dbReference type="ARBA" id="ARBA00006479"/>
    </source>
</evidence>
<comment type="similarity">
    <text evidence="1">Belongs to the ROK (NagC/XylR) family.</text>
</comment>
<evidence type="ECO:0000256" key="2">
    <source>
        <dbReference type="SAM" id="MobiDB-lite"/>
    </source>
</evidence>
<evidence type="ECO:0000313" key="4">
    <source>
        <dbReference type="Proteomes" id="UP000298860"/>
    </source>
</evidence>
<keyword evidence="3" id="KW-0808">Transferase</keyword>
<name>A0A4D4JCX7_9PSEU</name>
<gene>
    <name evidence="3" type="ORF">GTS_44930</name>
</gene>